<organism evidence="2 3">
    <name type="scientific">Bacteroides xylanisolvens SD CC 1b</name>
    <dbReference type="NCBI Taxonomy" id="702447"/>
    <lineage>
        <taxon>Bacteria</taxon>
        <taxon>Pseudomonadati</taxon>
        <taxon>Bacteroidota</taxon>
        <taxon>Bacteroidia</taxon>
        <taxon>Bacteroidales</taxon>
        <taxon>Bacteroidaceae</taxon>
        <taxon>Bacteroides</taxon>
    </lineage>
</organism>
<dbReference type="Pfam" id="PF07863">
    <property type="entry name" value="CtnDOT_TraJ"/>
    <property type="match status" value="1"/>
</dbReference>
<evidence type="ECO:0000313" key="3">
    <source>
        <dbReference type="Proteomes" id="UP000019380"/>
    </source>
</evidence>
<comment type="caution">
    <text evidence="2">The sequence shown here is derived from an EMBL/GenBank/DDBJ whole genome shotgun (WGS) entry which is preliminary data.</text>
</comment>
<dbReference type="Proteomes" id="UP000019380">
    <property type="component" value="Unassembled WGS sequence"/>
</dbReference>
<name>W6PAI1_9BACE</name>
<protein>
    <submittedName>
        <fullName evidence="2">Conjugative transposon protein TraJ</fullName>
    </submittedName>
</protein>
<dbReference type="InterPro" id="IPR012424">
    <property type="entry name" value="Conjugative_transposon_TraJ_C"/>
</dbReference>
<feature type="domain" description="Conjugative transposon TraJ C-terminal" evidence="1">
    <location>
        <begin position="7"/>
        <end position="50"/>
    </location>
</feature>
<evidence type="ECO:0000313" key="2">
    <source>
        <dbReference type="EMBL" id="CDM06714.1"/>
    </source>
</evidence>
<dbReference type="AlphaFoldDB" id="W6PAI1"/>
<gene>
    <name evidence="2" type="ORF">BN890_43320</name>
</gene>
<proteinExistence type="predicted"/>
<reference evidence="2 3" key="1">
    <citation type="submission" date="2013-12" db="EMBL/GenBank/DDBJ databases">
        <title>Improved hybrid genome assemblies of Bacteroides xylanisolvens SD CC 1b and Bacteroides xylanisolvens SD CC 2a using Illumina and 454 Sequencing.</title>
        <authorList>
            <person name="Ramaraj T."/>
            <person name="Sundararajan A."/>
            <person name="Mudge J."/>
            <person name="Schilkey F.D."/>
            <person name="Delvecchio V."/>
            <person name="Donlon M."/>
            <person name="Ziemer C."/>
        </authorList>
    </citation>
    <scope>NUCLEOTIDE SEQUENCE [LARGE SCALE GENOMIC DNA]</scope>
</reference>
<evidence type="ECO:0000259" key="1">
    <source>
        <dbReference type="Pfam" id="PF07863"/>
    </source>
</evidence>
<accession>W6PAI1</accession>
<sequence length="63" mass="6737">MLLAAVDFDNLHQVLRVLYDEMMPLCGNMTGVAKGIAGLGALVYVAAKVWPPKCGSRSHVPNP</sequence>
<dbReference type="EMBL" id="CBXG010000049">
    <property type="protein sequence ID" value="CDM06714.1"/>
    <property type="molecule type" value="Genomic_DNA"/>
</dbReference>